<dbReference type="AlphaFoldDB" id="A0A0E9QY04"/>
<reference evidence="2" key="2">
    <citation type="journal article" date="2015" name="Fish Shellfish Immunol.">
        <title>Early steps in the European eel (Anguilla anguilla)-Vibrio vulnificus interaction in the gills: Role of the RtxA13 toxin.</title>
        <authorList>
            <person name="Callol A."/>
            <person name="Pajuelo D."/>
            <person name="Ebbesson L."/>
            <person name="Teles M."/>
            <person name="MacKenzie S."/>
            <person name="Amaro C."/>
        </authorList>
    </citation>
    <scope>NUCLEOTIDE SEQUENCE</scope>
</reference>
<accession>A0A0E9QY04</accession>
<dbReference type="EMBL" id="GBXM01086776">
    <property type="protein sequence ID" value="JAH21801.1"/>
    <property type="molecule type" value="Transcribed_RNA"/>
</dbReference>
<feature type="transmembrane region" description="Helical" evidence="1">
    <location>
        <begin position="15"/>
        <end position="38"/>
    </location>
</feature>
<keyword evidence="1" id="KW-0472">Membrane</keyword>
<proteinExistence type="predicted"/>
<protein>
    <submittedName>
        <fullName evidence="2">Uncharacterized protein</fullName>
    </submittedName>
</protein>
<evidence type="ECO:0000313" key="2">
    <source>
        <dbReference type="EMBL" id="JAH21801.1"/>
    </source>
</evidence>
<organism evidence="2">
    <name type="scientific">Anguilla anguilla</name>
    <name type="common">European freshwater eel</name>
    <name type="synonym">Muraena anguilla</name>
    <dbReference type="NCBI Taxonomy" id="7936"/>
    <lineage>
        <taxon>Eukaryota</taxon>
        <taxon>Metazoa</taxon>
        <taxon>Chordata</taxon>
        <taxon>Craniata</taxon>
        <taxon>Vertebrata</taxon>
        <taxon>Euteleostomi</taxon>
        <taxon>Actinopterygii</taxon>
        <taxon>Neopterygii</taxon>
        <taxon>Teleostei</taxon>
        <taxon>Anguilliformes</taxon>
        <taxon>Anguillidae</taxon>
        <taxon>Anguilla</taxon>
    </lineage>
</organism>
<sequence length="39" mass="4782">MHHHIFCLVDYIASWWKHFTCLFHTAGILFWSNIFMLIT</sequence>
<name>A0A0E9QY04_ANGAN</name>
<reference evidence="2" key="1">
    <citation type="submission" date="2014-11" db="EMBL/GenBank/DDBJ databases">
        <authorList>
            <person name="Amaro Gonzalez C."/>
        </authorList>
    </citation>
    <scope>NUCLEOTIDE SEQUENCE</scope>
</reference>
<keyword evidence="1" id="KW-1133">Transmembrane helix</keyword>
<keyword evidence="1" id="KW-0812">Transmembrane</keyword>
<evidence type="ECO:0000256" key="1">
    <source>
        <dbReference type="SAM" id="Phobius"/>
    </source>
</evidence>